<dbReference type="OrthoDB" id="9784466at2"/>
<sequence length="232" mass="26351">MKLAVFDLDHTLLPIDSGDAWSHWLVEKAGLDRDILNERIEGYAESYRQGSFVPLDFIHFQFSLLAAEKRSDLDAWRAEFIDRIIRPAIRPEALALLMERRRAGYELLLATGTHRFVTEPIAELFGIRWLAAATPEERPDGAFTGEIVGSDSYGEGKLLLVREWIEKLELQYGKTTSLEAWSDSINDLPLLEFAAGFEPAGRAVAANADPKLREAARRYGWEQVELFDKKKE</sequence>
<reference evidence="4 5" key="1">
    <citation type="submission" date="2019-10" db="EMBL/GenBank/DDBJ databases">
        <title>Genome diversity of Sutterella seckii.</title>
        <authorList>
            <person name="Chaplin A.V."/>
            <person name="Sokolova S.R."/>
            <person name="Mosin K.A."/>
            <person name="Ivanova E.L."/>
            <person name="Kochetkova T.O."/>
            <person name="Goltsov A.Y."/>
            <person name="Trofimov D.Y."/>
            <person name="Efimov B.A."/>
        </authorList>
    </citation>
    <scope>NUCLEOTIDE SEQUENCE [LARGE SCALE GENOMIC DNA]</scope>
    <source>
        <strain evidence="4 5">ASD393</strain>
    </source>
</reference>
<accession>A0A6I1EU75</accession>
<proteinExistence type="predicted"/>
<keyword evidence="1" id="KW-0479">Metal-binding</keyword>
<evidence type="ECO:0000256" key="3">
    <source>
        <dbReference type="ARBA" id="ARBA00022842"/>
    </source>
</evidence>
<dbReference type="GO" id="GO:0016787">
    <property type="term" value="F:hydrolase activity"/>
    <property type="evidence" value="ECO:0007669"/>
    <property type="project" value="UniProtKB-KW"/>
</dbReference>
<dbReference type="PANTHER" id="PTHR43344:SF13">
    <property type="entry name" value="PHOSPHATASE RV3661-RELATED"/>
    <property type="match status" value="1"/>
</dbReference>
<protein>
    <submittedName>
        <fullName evidence="4">HAD-IB family hydrolase</fullName>
    </submittedName>
</protein>
<dbReference type="Gene3D" id="3.40.50.1000">
    <property type="entry name" value="HAD superfamily/HAD-like"/>
    <property type="match status" value="1"/>
</dbReference>
<comment type="caution">
    <text evidence="4">The sequence shown here is derived from an EMBL/GenBank/DDBJ whole genome shotgun (WGS) entry which is preliminary data.</text>
</comment>
<keyword evidence="2 4" id="KW-0378">Hydrolase</keyword>
<dbReference type="NCBIfam" id="TIGR01488">
    <property type="entry name" value="HAD-SF-IB"/>
    <property type="match status" value="1"/>
</dbReference>
<keyword evidence="3" id="KW-0460">Magnesium</keyword>
<gene>
    <name evidence="4" type="ORF">GBM95_04840</name>
</gene>
<dbReference type="Gene3D" id="1.20.1440.100">
    <property type="entry name" value="SG protein - dephosphorylation function"/>
    <property type="match status" value="1"/>
</dbReference>
<evidence type="ECO:0000313" key="4">
    <source>
        <dbReference type="EMBL" id="KAB7661323.1"/>
    </source>
</evidence>
<dbReference type="InterPro" id="IPR006385">
    <property type="entry name" value="HAD_hydro_SerB1"/>
</dbReference>
<dbReference type="AlphaFoldDB" id="A0A6I1EU75"/>
<dbReference type="SUPFAM" id="SSF56784">
    <property type="entry name" value="HAD-like"/>
    <property type="match status" value="1"/>
</dbReference>
<dbReference type="GO" id="GO:0046872">
    <property type="term" value="F:metal ion binding"/>
    <property type="evidence" value="ECO:0007669"/>
    <property type="project" value="UniProtKB-KW"/>
</dbReference>
<dbReference type="NCBIfam" id="TIGR01490">
    <property type="entry name" value="HAD-SF-IB-hyp1"/>
    <property type="match status" value="1"/>
</dbReference>
<dbReference type="Pfam" id="PF12710">
    <property type="entry name" value="HAD"/>
    <property type="match status" value="1"/>
</dbReference>
<dbReference type="Proteomes" id="UP000430564">
    <property type="component" value="Unassembled WGS sequence"/>
</dbReference>
<dbReference type="InterPro" id="IPR023214">
    <property type="entry name" value="HAD_sf"/>
</dbReference>
<dbReference type="InterPro" id="IPR050582">
    <property type="entry name" value="HAD-like_SerB"/>
</dbReference>
<organism evidence="4 5">
    <name type="scientific">Sutterella seckii</name>
    <dbReference type="NCBI Taxonomy" id="1944635"/>
    <lineage>
        <taxon>Bacteria</taxon>
        <taxon>Pseudomonadati</taxon>
        <taxon>Pseudomonadota</taxon>
        <taxon>Betaproteobacteria</taxon>
        <taxon>Burkholderiales</taxon>
        <taxon>Sutterellaceae</taxon>
        <taxon>Sutterella</taxon>
    </lineage>
</organism>
<dbReference type="PANTHER" id="PTHR43344">
    <property type="entry name" value="PHOSPHOSERINE PHOSPHATASE"/>
    <property type="match status" value="1"/>
</dbReference>
<name>A0A6I1EU75_9BURK</name>
<dbReference type="RefSeq" id="WP_152158055.1">
    <property type="nucleotide sequence ID" value="NZ_WEHX01000020.1"/>
</dbReference>
<evidence type="ECO:0000313" key="5">
    <source>
        <dbReference type="Proteomes" id="UP000430564"/>
    </source>
</evidence>
<dbReference type="EMBL" id="WEHX01000020">
    <property type="protein sequence ID" value="KAB7661323.1"/>
    <property type="molecule type" value="Genomic_DNA"/>
</dbReference>
<dbReference type="InterPro" id="IPR036412">
    <property type="entry name" value="HAD-like_sf"/>
</dbReference>
<evidence type="ECO:0000256" key="2">
    <source>
        <dbReference type="ARBA" id="ARBA00022801"/>
    </source>
</evidence>
<evidence type="ECO:0000256" key="1">
    <source>
        <dbReference type="ARBA" id="ARBA00022723"/>
    </source>
</evidence>